<dbReference type="Proteomes" id="UP001243844">
    <property type="component" value="Unassembled WGS sequence"/>
</dbReference>
<keyword evidence="1 2" id="KW-0732">Signal</keyword>
<name>A0AAW8J7R6_9GAMM</name>
<dbReference type="InterPro" id="IPR014756">
    <property type="entry name" value="Ig_E-set"/>
</dbReference>
<protein>
    <submittedName>
        <fullName evidence="4">Lytic polysaccharide monooxygenase</fullName>
    </submittedName>
</protein>
<organism evidence="4 5">
    <name type="scientific">Acinetobacter rudis</name>
    <dbReference type="NCBI Taxonomy" id="632955"/>
    <lineage>
        <taxon>Bacteria</taxon>
        <taxon>Pseudomonadati</taxon>
        <taxon>Pseudomonadota</taxon>
        <taxon>Gammaproteobacteria</taxon>
        <taxon>Moraxellales</taxon>
        <taxon>Moraxellaceae</taxon>
        <taxon>Acinetobacter</taxon>
    </lineage>
</organism>
<accession>A0AAW8J7R6</accession>
<dbReference type="Pfam" id="PF03067">
    <property type="entry name" value="LPMO_10"/>
    <property type="match status" value="1"/>
</dbReference>
<feature type="chain" id="PRO_5043903040" evidence="2">
    <location>
        <begin position="24"/>
        <end position="308"/>
    </location>
</feature>
<dbReference type="InterPro" id="IPR004302">
    <property type="entry name" value="Cellulose/chitin-bd_N"/>
</dbReference>
<dbReference type="Gene3D" id="2.70.50.50">
    <property type="entry name" value="chitin-binding protein cbp21"/>
    <property type="match status" value="1"/>
</dbReference>
<dbReference type="AlphaFoldDB" id="A0AAW8J7R6"/>
<dbReference type="CDD" id="cd21177">
    <property type="entry name" value="LPMO_AA10"/>
    <property type="match status" value="1"/>
</dbReference>
<proteinExistence type="predicted"/>
<dbReference type="RefSeq" id="WP_308980968.1">
    <property type="nucleotide sequence ID" value="NZ_JAVIDL010000004.1"/>
</dbReference>
<dbReference type="InterPro" id="IPR051024">
    <property type="entry name" value="GlcNAc_Chitin_IntDeg"/>
</dbReference>
<dbReference type="GO" id="GO:0004497">
    <property type="term" value="F:monooxygenase activity"/>
    <property type="evidence" value="ECO:0007669"/>
    <property type="project" value="UniProtKB-KW"/>
</dbReference>
<feature type="domain" description="Chitin-binding type-4" evidence="3">
    <location>
        <begin position="24"/>
        <end position="221"/>
    </location>
</feature>
<evidence type="ECO:0000313" key="5">
    <source>
        <dbReference type="Proteomes" id="UP001243844"/>
    </source>
</evidence>
<dbReference type="PANTHER" id="PTHR34823:SF1">
    <property type="entry name" value="CHITIN-BINDING TYPE-4 DOMAIN-CONTAINING PROTEIN"/>
    <property type="match status" value="1"/>
</dbReference>
<gene>
    <name evidence="4" type="ORF">RFH47_03210</name>
</gene>
<dbReference type="EMBL" id="JAVIDL010000004">
    <property type="protein sequence ID" value="MDQ8934746.1"/>
    <property type="molecule type" value="Genomic_DNA"/>
</dbReference>
<comment type="caution">
    <text evidence="4">The sequence shown here is derived from an EMBL/GenBank/DDBJ whole genome shotgun (WGS) entry which is preliminary data.</text>
</comment>
<evidence type="ECO:0000259" key="3">
    <source>
        <dbReference type="Pfam" id="PF03067"/>
    </source>
</evidence>
<feature type="signal peptide" evidence="2">
    <location>
        <begin position="1"/>
        <end position="23"/>
    </location>
</feature>
<evidence type="ECO:0000256" key="2">
    <source>
        <dbReference type="SAM" id="SignalP"/>
    </source>
</evidence>
<dbReference type="SUPFAM" id="SSF81296">
    <property type="entry name" value="E set domains"/>
    <property type="match status" value="1"/>
</dbReference>
<dbReference type="PANTHER" id="PTHR34823">
    <property type="entry name" value="GLCNAC-BINDING PROTEIN A"/>
    <property type="match status" value="1"/>
</dbReference>
<evidence type="ECO:0000313" key="4">
    <source>
        <dbReference type="EMBL" id="MDQ8934746.1"/>
    </source>
</evidence>
<sequence>MRKLILLNTVQILAILFTQQVHAHGGVSYPISRQSQCKDDGKFWGASSAIPNAGCRASFEKSGYYAFIQWNEGAANPNPRNNQAALEKAVPNGLLCAAGDKNKQGLDVPQNRGWKLTPIKAGTTFTHVWKLTAPHFPSDHRIYITKKDADFQNRELRWSDLDLDNPLYVGKMAPTTINPDGTAVYKTDIRIPADRHGKAMLYSIWQRDDAGNEAFLNCSDIDIQSSENEAKPVVTTTKPVVTTTKPVVTTTQPTTNKPWKVPAGAIQIGEPISQPAVTTPKPSASKWKVPAGAIVGNTVYEPATRQYK</sequence>
<evidence type="ECO:0000256" key="1">
    <source>
        <dbReference type="ARBA" id="ARBA00022729"/>
    </source>
</evidence>
<keyword evidence="4" id="KW-0503">Monooxygenase</keyword>
<reference evidence="4" key="1">
    <citation type="submission" date="2023-08" db="EMBL/GenBank/DDBJ databases">
        <title>Emergence of clinically-relevant ST2 carbapenem-resistant Acinetobacter baumannii strains in hospital sewages in Zhejiang, East of China.</title>
        <authorList>
            <person name="Kaichao C."/>
            <person name="Zhang R."/>
        </authorList>
    </citation>
    <scope>NUCLEOTIDE SEQUENCE</scope>
    <source>
        <strain evidence="4">M-RB-37</strain>
    </source>
</reference>
<keyword evidence="4" id="KW-0560">Oxidoreductase</keyword>